<dbReference type="Gene3D" id="3.30.70.1820">
    <property type="entry name" value="L1 transposable element, RRM domain"/>
    <property type="match status" value="1"/>
</dbReference>
<name>A0ABQ7Q5V3_PLUXY</name>
<reference evidence="1 2" key="1">
    <citation type="submission" date="2021-06" db="EMBL/GenBank/DDBJ databases">
        <title>A haploid diamondback moth (Plutella xylostella L.) genome assembly resolves 31 chromosomes and identifies a diamide resistance mutation.</title>
        <authorList>
            <person name="Ward C.M."/>
            <person name="Perry K.D."/>
            <person name="Baker G."/>
            <person name="Powis K."/>
            <person name="Heckel D.G."/>
            <person name="Baxter S.W."/>
        </authorList>
    </citation>
    <scope>NUCLEOTIDE SEQUENCE [LARGE SCALE GENOMIC DNA]</scope>
    <source>
        <strain evidence="1 2">LV</strain>
        <tissue evidence="1">Single pupa</tissue>
    </source>
</reference>
<organism evidence="1 2">
    <name type="scientific">Plutella xylostella</name>
    <name type="common">Diamondback moth</name>
    <name type="synonym">Plutella maculipennis</name>
    <dbReference type="NCBI Taxonomy" id="51655"/>
    <lineage>
        <taxon>Eukaryota</taxon>
        <taxon>Metazoa</taxon>
        <taxon>Ecdysozoa</taxon>
        <taxon>Arthropoda</taxon>
        <taxon>Hexapoda</taxon>
        <taxon>Insecta</taxon>
        <taxon>Pterygota</taxon>
        <taxon>Neoptera</taxon>
        <taxon>Endopterygota</taxon>
        <taxon>Lepidoptera</taxon>
        <taxon>Glossata</taxon>
        <taxon>Ditrysia</taxon>
        <taxon>Yponomeutoidea</taxon>
        <taxon>Plutellidae</taxon>
        <taxon>Plutella</taxon>
    </lineage>
</organism>
<evidence type="ECO:0000313" key="2">
    <source>
        <dbReference type="Proteomes" id="UP000823941"/>
    </source>
</evidence>
<proteinExistence type="predicted"/>
<accession>A0ABQ7Q5V3</accession>
<feature type="non-terminal residue" evidence="1">
    <location>
        <position position="202"/>
    </location>
</feature>
<sequence length="202" mass="23279">MHFELAKELRMIRADMHVMRLELSRVPMELTVMKTSMLECNRRMDALEAHAQARSQADHAELRNMTAHLEASVQRLAAELEARTQSDLLAFELEVFGVPETKHEDCREIVTAIVRKFGVTLEPRDIARADRCAADTFYEFNRPRNIAVRFTTTYVRAEVLRAARKHHKETVATVGLPGPGSGRKIHIFERLSREKRQLFNRA</sequence>
<comment type="caution">
    <text evidence="1">The sequence shown here is derived from an EMBL/GenBank/DDBJ whole genome shotgun (WGS) entry which is preliminary data.</text>
</comment>
<protein>
    <submittedName>
        <fullName evidence="1">Uncharacterized protein</fullName>
    </submittedName>
</protein>
<dbReference type="Proteomes" id="UP000823941">
    <property type="component" value="Chromosome 20"/>
</dbReference>
<dbReference type="EMBL" id="JAHIBW010000020">
    <property type="protein sequence ID" value="KAG7300611.1"/>
    <property type="molecule type" value="Genomic_DNA"/>
</dbReference>
<evidence type="ECO:0000313" key="1">
    <source>
        <dbReference type="EMBL" id="KAG7300611.1"/>
    </source>
</evidence>
<keyword evidence="2" id="KW-1185">Reference proteome</keyword>
<gene>
    <name evidence="1" type="ORF">JYU34_014905</name>
</gene>